<evidence type="ECO:0000256" key="1">
    <source>
        <dbReference type="SAM" id="MobiDB-lite"/>
    </source>
</evidence>
<keyword evidence="2" id="KW-1133">Transmembrane helix</keyword>
<feature type="compositionally biased region" description="Low complexity" evidence="1">
    <location>
        <begin position="86"/>
        <end position="97"/>
    </location>
</feature>
<feature type="region of interest" description="Disordered" evidence="1">
    <location>
        <begin position="61"/>
        <end position="97"/>
    </location>
</feature>
<evidence type="ECO:0000256" key="2">
    <source>
        <dbReference type="SAM" id="Phobius"/>
    </source>
</evidence>
<reference evidence="3" key="1">
    <citation type="submission" date="2023-07" db="EMBL/GenBank/DDBJ databases">
        <title>Genomic Encyclopedia of Type Strains, Phase IV (KMG-IV): sequencing the most valuable type-strain genomes for metagenomic binning, comparative biology and taxonomic classification.</title>
        <authorList>
            <person name="Goeker M."/>
        </authorList>
    </citation>
    <scope>NUCLEOTIDE SEQUENCE</scope>
    <source>
        <strain evidence="3">DSM 21202</strain>
    </source>
</reference>
<protein>
    <recommendedName>
        <fullName evidence="5">ATP-dependent Clp protease proteolytic subunit</fullName>
    </recommendedName>
</protein>
<evidence type="ECO:0000313" key="3">
    <source>
        <dbReference type="EMBL" id="MDQ0317538.1"/>
    </source>
</evidence>
<evidence type="ECO:0000313" key="4">
    <source>
        <dbReference type="Proteomes" id="UP001229244"/>
    </source>
</evidence>
<dbReference type="Gene3D" id="3.90.226.10">
    <property type="entry name" value="2-enoyl-CoA Hydratase, Chain A, domain 1"/>
    <property type="match status" value="1"/>
</dbReference>
<name>A0AAE3VTD6_9HYPH</name>
<dbReference type="RefSeq" id="WP_306887457.1">
    <property type="nucleotide sequence ID" value="NZ_JAUSUL010000005.1"/>
</dbReference>
<dbReference type="AlphaFoldDB" id="A0AAE3VTD6"/>
<gene>
    <name evidence="3" type="ORF">J2S73_004022</name>
</gene>
<feature type="transmembrane region" description="Helical" evidence="2">
    <location>
        <begin position="22"/>
        <end position="44"/>
    </location>
</feature>
<dbReference type="InterPro" id="IPR029045">
    <property type="entry name" value="ClpP/crotonase-like_dom_sf"/>
</dbReference>
<keyword evidence="4" id="KW-1185">Reference proteome</keyword>
<organism evidence="3 4">
    <name type="scientific">Amorphus orientalis</name>
    <dbReference type="NCBI Taxonomy" id="649198"/>
    <lineage>
        <taxon>Bacteria</taxon>
        <taxon>Pseudomonadati</taxon>
        <taxon>Pseudomonadota</taxon>
        <taxon>Alphaproteobacteria</taxon>
        <taxon>Hyphomicrobiales</taxon>
        <taxon>Amorphaceae</taxon>
        <taxon>Amorphus</taxon>
    </lineage>
</organism>
<keyword evidence="2" id="KW-0472">Membrane</keyword>
<dbReference type="SUPFAM" id="SSF52096">
    <property type="entry name" value="ClpP/crotonase"/>
    <property type="match status" value="1"/>
</dbReference>
<comment type="caution">
    <text evidence="3">The sequence shown here is derived from an EMBL/GenBank/DDBJ whole genome shotgun (WGS) entry which is preliminary data.</text>
</comment>
<evidence type="ECO:0008006" key="5">
    <source>
        <dbReference type="Google" id="ProtNLM"/>
    </source>
</evidence>
<dbReference type="EMBL" id="JAUSUL010000005">
    <property type="protein sequence ID" value="MDQ0317538.1"/>
    <property type="molecule type" value="Genomic_DNA"/>
</dbReference>
<sequence length="290" mass="30041">MAGSADATGTGRRSRLQAIEDGALRLLFSLLLIGTIVVLGADAWPGIDAARRAVPDVVPEWDRSPVPMPPATPGDQVRRYSPTGVPALPGDGPGALPGHAGPPGAEALQETMTFRRGTEGRASAVGRIDPGIASEFSAFLDSQGDELTTLVLHSPGGSVRDAIAMARALREKGIATEVPENGYCASSCPLVFAGGAARSVGDPAWLGVHQAYTAPDQEGSMADGIASGQEISADALALIVEMGVDGAAWVHAMRTPKDQLYVFTRDELAEYGWIATEEEVAAASVQQSVD</sequence>
<keyword evidence="2" id="KW-0812">Transmembrane</keyword>
<dbReference type="Proteomes" id="UP001229244">
    <property type="component" value="Unassembled WGS sequence"/>
</dbReference>
<proteinExistence type="predicted"/>
<accession>A0AAE3VTD6</accession>